<evidence type="ECO:0000256" key="8">
    <source>
        <dbReference type="ARBA" id="ARBA00023136"/>
    </source>
</evidence>
<dbReference type="GO" id="GO:0005743">
    <property type="term" value="C:mitochondrial inner membrane"/>
    <property type="evidence" value="ECO:0007669"/>
    <property type="project" value="UniProtKB-SubCell"/>
</dbReference>
<dbReference type="AlphaFoldDB" id="A0A5E4Q859"/>
<dbReference type="GO" id="GO:0045271">
    <property type="term" value="C:respiratory chain complex I"/>
    <property type="evidence" value="ECO:0007669"/>
    <property type="project" value="InterPro"/>
</dbReference>
<reference evidence="11 12" key="1">
    <citation type="submission" date="2017-07" db="EMBL/GenBank/DDBJ databases">
        <authorList>
            <person name="Talla V."/>
            <person name="Backstrom N."/>
        </authorList>
    </citation>
    <scope>NUCLEOTIDE SEQUENCE [LARGE SCALE GENOMIC DNA]</scope>
</reference>
<evidence type="ECO:0000256" key="6">
    <source>
        <dbReference type="ARBA" id="ARBA00022989"/>
    </source>
</evidence>
<keyword evidence="5" id="KW-0999">Mitochondrion inner membrane</keyword>
<dbReference type="GO" id="GO:0006120">
    <property type="term" value="P:mitochondrial electron transport, NADH to ubiquinone"/>
    <property type="evidence" value="ECO:0007669"/>
    <property type="project" value="InterPro"/>
</dbReference>
<organism evidence="11 12">
    <name type="scientific">Leptidea sinapis</name>
    <dbReference type="NCBI Taxonomy" id="189913"/>
    <lineage>
        <taxon>Eukaryota</taxon>
        <taxon>Metazoa</taxon>
        <taxon>Ecdysozoa</taxon>
        <taxon>Arthropoda</taxon>
        <taxon>Hexapoda</taxon>
        <taxon>Insecta</taxon>
        <taxon>Pterygota</taxon>
        <taxon>Neoptera</taxon>
        <taxon>Endopterygota</taxon>
        <taxon>Lepidoptera</taxon>
        <taxon>Glossata</taxon>
        <taxon>Ditrysia</taxon>
        <taxon>Papilionoidea</taxon>
        <taxon>Pieridae</taxon>
        <taxon>Dismorphiinae</taxon>
        <taxon>Leptidea</taxon>
    </lineage>
</organism>
<evidence type="ECO:0000256" key="10">
    <source>
        <dbReference type="ARBA" id="ARBA00031497"/>
    </source>
</evidence>
<evidence type="ECO:0000256" key="4">
    <source>
        <dbReference type="ARBA" id="ARBA00022692"/>
    </source>
</evidence>
<evidence type="ECO:0000313" key="11">
    <source>
        <dbReference type="EMBL" id="VVC93368.1"/>
    </source>
</evidence>
<evidence type="ECO:0000256" key="2">
    <source>
        <dbReference type="ARBA" id="ARBA00008699"/>
    </source>
</evidence>
<evidence type="ECO:0000313" key="12">
    <source>
        <dbReference type="Proteomes" id="UP000324832"/>
    </source>
</evidence>
<keyword evidence="12" id="KW-1185">Reference proteome</keyword>
<keyword evidence="8" id="KW-0472">Membrane</keyword>
<dbReference type="EMBL" id="FZQP02001615">
    <property type="protein sequence ID" value="VVC93368.1"/>
    <property type="molecule type" value="Genomic_DNA"/>
</dbReference>
<dbReference type="PANTHER" id="PTHR21382:SF1">
    <property type="entry name" value="NADH DEHYDROGENASE [UBIQUINONE] 1 ALPHA SUBCOMPLEX SUBUNIT 11"/>
    <property type="match status" value="1"/>
</dbReference>
<name>A0A5E4Q859_9NEOP</name>
<sequence>MNSLFTYKYYDTPEGQDIFKKVIVTSKYGVCAGLPIASFDVLLYSHPKGVFQTALRYGTYLGPLVGMATAFTLTANMACNIRGKNDELNYFMGGAAAGALFSVCRRSPILAPPAMIALGAIAVVKKLAIDYDYVFFPPVQMAAKSAQDHRNDWTLVKDIEELKTWTTGVN</sequence>
<comment type="similarity">
    <text evidence="2">Belongs to the complex I NDUFA11 subunit family.</text>
</comment>
<keyword evidence="6" id="KW-1133">Transmembrane helix</keyword>
<evidence type="ECO:0000256" key="9">
    <source>
        <dbReference type="ARBA" id="ARBA00030608"/>
    </source>
</evidence>
<dbReference type="PANTHER" id="PTHR21382">
    <property type="entry name" value="NADH-UBIQUINONE OXIDOREDUCTASE SUBUNIT"/>
    <property type="match status" value="1"/>
</dbReference>
<keyword evidence="4" id="KW-0812">Transmembrane</keyword>
<accession>A0A5E4Q859</accession>
<proteinExistence type="inferred from homology"/>
<protein>
    <recommendedName>
        <fullName evidence="3">NADH dehydrogenase [ubiquinone] 1 alpha subcomplex subunit 11</fullName>
    </recommendedName>
    <alternativeName>
        <fullName evidence="9">Complex I-B14.7</fullName>
    </alternativeName>
    <alternativeName>
        <fullName evidence="10">NADH-ubiquinone oxidoreductase subunit B14.7</fullName>
    </alternativeName>
</protein>
<keyword evidence="7" id="KW-0496">Mitochondrion</keyword>
<gene>
    <name evidence="11" type="ORF">LSINAPIS_LOCUS5579</name>
</gene>
<dbReference type="Proteomes" id="UP000324832">
    <property type="component" value="Unassembled WGS sequence"/>
</dbReference>
<evidence type="ECO:0000256" key="1">
    <source>
        <dbReference type="ARBA" id="ARBA00004292"/>
    </source>
</evidence>
<comment type="subcellular location">
    <subcellularLocation>
        <location evidence="1">Mitochondrion inner membrane</location>
        <topology evidence="1">Multi-pass membrane protein</topology>
        <orientation evidence="1">Matrix side</orientation>
    </subcellularLocation>
</comment>
<evidence type="ECO:0000256" key="3">
    <source>
        <dbReference type="ARBA" id="ARBA00018191"/>
    </source>
</evidence>
<evidence type="ECO:0000256" key="5">
    <source>
        <dbReference type="ARBA" id="ARBA00022792"/>
    </source>
</evidence>
<dbReference type="InterPro" id="IPR039205">
    <property type="entry name" value="NDUFA11"/>
</dbReference>
<evidence type="ECO:0000256" key="7">
    <source>
        <dbReference type="ARBA" id="ARBA00023128"/>
    </source>
</evidence>